<dbReference type="PANTHER" id="PTHR42872">
    <property type="entry name" value="PROTEIN-GLUTAMATE METHYLESTERASE/PROTEIN-GLUTAMINE GLUTAMINASE"/>
    <property type="match status" value="1"/>
</dbReference>
<evidence type="ECO:0000313" key="8">
    <source>
        <dbReference type="Proteomes" id="UP000467130"/>
    </source>
</evidence>
<evidence type="ECO:0000256" key="2">
    <source>
        <dbReference type="ARBA" id="ARBA00039140"/>
    </source>
</evidence>
<dbReference type="SUPFAM" id="SSF52738">
    <property type="entry name" value="Methylesterase CheB, C-terminal domain"/>
    <property type="match status" value="1"/>
</dbReference>
<comment type="caution">
    <text evidence="4">Lacks conserved residue(s) required for the propagation of feature annotation.</text>
</comment>
<dbReference type="EMBL" id="AP022587">
    <property type="protein sequence ID" value="BBY22085.1"/>
    <property type="molecule type" value="Genomic_DNA"/>
</dbReference>
<feature type="domain" description="CheB-type methylesterase" evidence="6">
    <location>
        <begin position="10"/>
        <end position="72"/>
    </location>
</feature>
<keyword evidence="1" id="KW-0378">Hydrolase</keyword>
<accession>A0A7I7Q6V4</accession>
<proteinExistence type="predicted"/>
<evidence type="ECO:0000256" key="5">
    <source>
        <dbReference type="SAM" id="MobiDB-lite"/>
    </source>
</evidence>
<evidence type="ECO:0000256" key="4">
    <source>
        <dbReference type="PROSITE-ProRule" id="PRU00050"/>
    </source>
</evidence>
<dbReference type="Proteomes" id="UP000467130">
    <property type="component" value="Chromosome"/>
</dbReference>
<feature type="region of interest" description="Disordered" evidence="5">
    <location>
        <begin position="95"/>
        <end position="139"/>
    </location>
</feature>
<dbReference type="PANTHER" id="PTHR42872:SF6">
    <property type="entry name" value="PROTEIN-GLUTAMATE METHYLESTERASE_PROTEIN-GLUTAMINE GLUTAMINASE"/>
    <property type="match status" value="1"/>
</dbReference>
<dbReference type="EC" id="3.1.1.61" evidence="2"/>
<dbReference type="GO" id="GO:0005737">
    <property type="term" value="C:cytoplasm"/>
    <property type="evidence" value="ECO:0007669"/>
    <property type="project" value="InterPro"/>
</dbReference>
<evidence type="ECO:0000313" key="7">
    <source>
        <dbReference type="EMBL" id="BBY22085.1"/>
    </source>
</evidence>
<sequence length="213" mass="21995">MASLAERRFDVLLASVASSFGPRALAVVLSGSGRDGAEGVAAMKRAGAIVIAQSPETAHYPSMPIAAAKAGADLVLPVHDIGGVLARIVEGAPLPSVSDAGETANSFGTPPPKTGRKMTPAGGEPTETGEMTDAQHNGRTQLSVDRAIGSAAIRAEAARLRAAELRRRRQDLAAGFGATAETVAIAQRRAEESIRRAQQARQAAMHAAAHRHK</sequence>
<evidence type="ECO:0000256" key="3">
    <source>
        <dbReference type="ARBA" id="ARBA00048267"/>
    </source>
</evidence>
<dbReference type="InterPro" id="IPR035909">
    <property type="entry name" value="CheB_C"/>
</dbReference>
<dbReference type="GO" id="GO:0006935">
    <property type="term" value="P:chemotaxis"/>
    <property type="evidence" value="ECO:0007669"/>
    <property type="project" value="InterPro"/>
</dbReference>
<dbReference type="PROSITE" id="PS50122">
    <property type="entry name" value="CHEB"/>
    <property type="match status" value="1"/>
</dbReference>
<name>A0A7I7Q6V4_9MYCO</name>
<gene>
    <name evidence="7" type="ORF">MSTO_22900</name>
</gene>
<evidence type="ECO:0000259" key="6">
    <source>
        <dbReference type="PROSITE" id="PS50122"/>
    </source>
</evidence>
<organism evidence="7 8">
    <name type="scientific">Mycobacterium stomatepiae</name>
    <dbReference type="NCBI Taxonomy" id="470076"/>
    <lineage>
        <taxon>Bacteria</taxon>
        <taxon>Bacillati</taxon>
        <taxon>Actinomycetota</taxon>
        <taxon>Actinomycetes</taxon>
        <taxon>Mycobacteriales</taxon>
        <taxon>Mycobacteriaceae</taxon>
        <taxon>Mycobacterium</taxon>
        <taxon>Mycobacterium simiae complex</taxon>
    </lineage>
</organism>
<dbReference type="GO" id="GO:0008984">
    <property type="term" value="F:protein-glutamate methylesterase activity"/>
    <property type="evidence" value="ECO:0007669"/>
    <property type="project" value="UniProtKB-EC"/>
</dbReference>
<dbReference type="Pfam" id="PF01339">
    <property type="entry name" value="CheB_methylest"/>
    <property type="match status" value="1"/>
</dbReference>
<comment type="catalytic activity">
    <reaction evidence="3">
        <text>[protein]-L-glutamate 5-O-methyl ester + H2O = L-glutamyl-[protein] + methanol + H(+)</text>
        <dbReference type="Rhea" id="RHEA:23236"/>
        <dbReference type="Rhea" id="RHEA-COMP:10208"/>
        <dbReference type="Rhea" id="RHEA-COMP:10311"/>
        <dbReference type="ChEBI" id="CHEBI:15377"/>
        <dbReference type="ChEBI" id="CHEBI:15378"/>
        <dbReference type="ChEBI" id="CHEBI:17790"/>
        <dbReference type="ChEBI" id="CHEBI:29973"/>
        <dbReference type="ChEBI" id="CHEBI:82795"/>
        <dbReference type="EC" id="3.1.1.61"/>
    </reaction>
</comment>
<dbReference type="InterPro" id="IPR000673">
    <property type="entry name" value="Sig_transdc_resp-reg_Me-estase"/>
</dbReference>
<dbReference type="KEGG" id="msto:MSTO_22900"/>
<reference evidence="7 8" key="1">
    <citation type="journal article" date="2019" name="Emerg. Microbes Infect.">
        <title>Comprehensive subspecies identification of 175 nontuberculous mycobacteria species based on 7547 genomic profiles.</title>
        <authorList>
            <person name="Matsumoto Y."/>
            <person name="Kinjo T."/>
            <person name="Motooka D."/>
            <person name="Nabeya D."/>
            <person name="Jung N."/>
            <person name="Uechi K."/>
            <person name="Horii T."/>
            <person name="Iida T."/>
            <person name="Fujita J."/>
            <person name="Nakamura S."/>
        </authorList>
    </citation>
    <scope>NUCLEOTIDE SEQUENCE [LARGE SCALE GENOMIC DNA]</scope>
    <source>
        <strain evidence="7 8">JCM 17783</strain>
    </source>
</reference>
<evidence type="ECO:0000256" key="1">
    <source>
        <dbReference type="ARBA" id="ARBA00022801"/>
    </source>
</evidence>
<keyword evidence="8" id="KW-1185">Reference proteome</keyword>
<dbReference type="AlphaFoldDB" id="A0A7I7Q6V4"/>
<protein>
    <recommendedName>
        <fullName evidence="2">protein-glutamate methylesterase</fullName>
        <ecNumber evidence="2">3.1.1.61</ecNumber>
    </recommendedName>
</protein>
<dbReference type="GO" id="GO:0000156">
    <property type="term" value="F:phosphorelay response regulator activity"/>
    <property type="evidence" value="ECO:0007669"/>
    <property type="project" value="InterPro"/>
</dbReference>
<dbReference type="Gene3D" id="3.40.50.180">
    <property type="entry name" value="Methylesterase CheB, C-terminal domain"/>
    <property type="match status" value="1"/>
</dbReference>